<evidence type="ECO:0000256" key="1">
    <source>
        <dbReference type="ARBA" id="ARBA00010243"/>
    </source>
</evidence>
<evidence type="ECO:0000313" key="9">
    <source>
        <dbReference type="Proteomes" id="UP000051621"/>
    </source>
</evidence>
<proteinExistence type="inferred from homology"/>
<dbReference type="InterPro" id="IPR001405">
    <property type="entry name" value="UPF0758"/>
</dbReference>
<dbReference type="Gene3D" id="3.40.140.10">
    <property type="entry name" value="Cytidine Deaminase, domain 2"/>
    <property type="match status" value="1"/>
</dbReference>
<dbReference type="AlphaFoldDB" id="A0A0R1M2X3"/>
<comment type="caution">
    <text evidence="8">The sequence shown here is derived from an EMBL/GenBank/DDBJ whole genome shotgun (WGS) entry which is preliminary data.</text>
</comment>
<evidence type="ECO:0000256" key="2">
    <source>
        <dbReference type="ARBA" id="ARBA00022670"/>
    </source>
</evidence>
<evidence type="ECO:0000256" key="6">
    <source>
        <dbReference type="ARBA" id="ARBA00023049"/>
    </source>
</evidence>
<evidence type="ECO:0000259" key="7">
    <source>
        <dbReference type="PROSITE" id="PS50249"/>
    </source>
</evidence>
<dbReference type="PANTHER" id="PTHR30471:SF3">
    <property type="entry name" value="UPF0758 PROTEIN YEES-RELATED"/>
    <property type="match status" value="1"/>
</dbReference>
<feature type="domain" description="MPN" evidence="7">
    <location>
        <begin position="1"/>
        <end position="63"/>
    </location>
</feature>
<evidence type="ECO:0000256" key="5">
    <source>
        <dbReference type="ARBA" id="ARBA00022833"/>
    </source>
</evidence>
<comment type="similarity">
    <text evidence="1">Belongs to the UPF0758 family.</text>
</comment>
<dbReference type="PROSITE" id="PS50249">
    <property type="entry name" value="MPN"/>
    <property type="match status" value="1"/>
</dbReference>
<dbReference type="Proteomes" id="UP000051621">
    <property type="component" value="Unassembled WGS sequence"/>
</dbReference>
<keyword evidence="9" id="KW-1185">Reference proteome</keyword>
<dbReference type="EMBL" id="AZEF01000013">
    <property type="protein sequence ID" value="KRL02380.1"/>
    <property type="molecule type" value="Genomic_DNA"/>
</dbReference>
<dbReference type="PATRIC" id="fig|1423731.3.peg.742"/>
<organism evidence="8 9">
    <name type="scientific">Liquorilactobacillus capillatus DSM 19910</name>
    <dbReference type="NCBI Taxonomy" id="1423731"/>
    <lineage>
        <taxon>Bacteria</taxon>
        <taxon>Bacillati</taxon>
        <taxon>Bacillota</taxon>
        <taxon>Bacilli</taxon>
        <taxon>Lactobacillales</taxon>
        <taxon>Lactobacillaceae</taxon>
        <taxon>Liquorilactobacillus</taxon>
    </lineage>
</organism>
<keyword evidence="3" id="KW-0479">Metal-binding</keyword>
<dbReference type="GO" id="GO:0008237">
    <property type="term" value="F:metallopeptidase activity"/>
    <property type="evidence" value="ECO:0007669"/>
    <property type="project" value="UniProtKB-KW"/>
</dbReference>
<dbReference type="STRING" id="1423731.FC81_GL000723"/>
<reference evidence="8 9" key="1">
    <citation type="journal article" date="2015" name="Genome Announc.">
        <title>Expanding the biotechnology potential of lactobacilli through comparative genomics of 213 strains and associated genera.</title>
        <authorList>
            <person name="Sun Z."/>
            <person name="Harris H.M."/>
            <person name="McCann A."/>
            <person name="Guo C."/>
            <person name="Argimon S."/>
            <person name="Zhang W."/>
            <person name="Yang X."/>
            <person name="Jeffery I.B."/>
            <person name="Cooney J.C."/>
            <person name="Kagawa T.F."/>
            <person name="Liu W."/>
            <person name="Song Y."/>
            <person name="Salvetti E."/>
            <person name="Wrobel A."/>
            <person name="Rasinkangas P."/>
            <person name="Parkhill J."/>
            <person name="Rea M.C."/>
            <person name="O'Sullivan O."/>
            <person name="Ritari J."/>
            <person name="Douillard F.P."/>
            <person name="Paul Ross R."/>
            <person name="Yang R."/>
            <person name="Briner A.E."/>
            <person name="Felis G.E."/>
            <person name="de Vos W.M."/>
            <person name="Barrangou R."/>
            <person name="Klaenhammer T.R."/>
            <person name="Caufield P.W."/>
            <person name="Cui Y."/>
            <person name="Zhang H."/>
            <person name="O'Toole P.W."/>
        </authorList>
    </citation>
    <scope>NUCLEOTIDE SEQUENCE [LARGE SCALE GENOMIC DNA]</scope>
    <source>
        <strain evidence="8 9">DSM 19910</strain>
    </source>
</reference>
<keyword evidence="2" id="KW-0645">Protease</keyword>
<keyword evidence="4" id="KW-0378">Hydrolase</keyword>
<protein>
    <recommendedName>
        <fullName evidence="7">MPN domain-containing protein</fullName>
    </recommendedName>
</protein>
<dbReference type="GO" id="GO:0046872">
    <property type="term" value="F:metal ion binding"/>
    <property type="evidence" value="ECO:0007669"/>
    <property type="project" value="UniProtKB-KW"/>
</dbReference>
<evidence type="ECO:0000313" key="8">
    <source>
        <dbReference type="EMBL" id="KRL02380.1"/>
    </source>
</evidence>
<keyword evidence="6" id="KW-0482">Metalloprotease</keyword>
<dbReference type="InterPro" id="IPR037518">
    <property type="entry name" value="MPN"/>
</dbReference>
<keyword evidence="5" id="KW-0862">Zinc</keyword>
<dbReference type="Pfam" id="PF04002">
    <property type="entry name" value="RadC"/>
    <property type="match status" value="1"/>
</dbReference>
<evidence type="ECO:0000256" key="3">
    <source>
        <dbReference type="ARBA" id="ARBA00022723"/>
    </source>
</evidence>
<dbReference type="GO" id="GO:0006508">
    <property type="term" value="P:proteolysis"/>
    <property type="evidence" value="ECO:0007669"/>
    <property type="project" value="UniProtKB-KW"/>
</dbReference>
<dbReference type="PANTHER" id="PTHR30471">
    <property type="entry name" value="DNA REPAIR PROTEIN RADC"/>
    <property type="match status" value="1"/>
</dbReference>
<sequence length="69" mass="7478">MSNAPSIIVAHNHPSGDITPSKADISFTQELYKVCELLQIKLLEHLIIGFGGSYLSMKSKDIFGAASNE</sequence>
<dbReference type="InterPro" id="IPR025657">
    <property type="entry name" value="RadC_JAB"/>
</dbReference>
<accession>A0A0R1M2X3</accession>
<evidence type="ECO:0000256" key="4">
    <source>
        <dbReference type="ARBA" id="ARBA00022801"/>
    </source>
</evidence>
<gene>
    <name evidence="8" type="ORF">FC81_GL000723</name>
</gene>
<name>A0A0R1M2X3_9LACO</name>
<dbReference type="InterPro" id="IPR020891">
    <property type="entry name" value="UPF0758_CS"/>
</dbReference>
<dbReference type="PROSITE" id="PS01302">
    <property type="entry name" value="UPF0758"/>
    <property type="match status" value="1"/>
</dbReference>